<comment type="caution">
    <text evidence="1">The sequence shown here is derived from an EMBL/GenBank/DDBJ whole genome shotgun (WGS) entry which is preliminary data.</text>
</comment>
<evidence type="ECO:0000313" key="1">
    <source>
        <dbReference type="EMBL" id="MSS13670.1"/>
    </source>
</evidence>
<evidence type="ECO:0000313" key="2">
    <source>
        <dbReference type="Proteomes" id="UP000481852"/>
    </source>
</evidence>
<dbReference type="Proteomes" id="UP000481852">
    <property type="component" value="Unassembled WGS sequence"/>
</dbReference>
<dbReference type="AlphaFoldDB" id="A0A6L5X089"/>
<name>A0A6L5X089_9FIRM</name>
<gene>
    <name evidence="1" type="ORF">FYJ35_01155</name>
</gene>
<proteinExistence type="predicted"/>
<dbReference type="EMBL" id="VULZ01000001">
    <property type="protein sequence ID" value="MSS13670.1"/>
    <property type="molecule type" value="Genomic_DNA"/>
</dbReference>
<reference evidence="1 2" key="1">
    <citation type="submission" date="2019-08" db="EMBL/GenBank/DDBJ databases">
        <title>In-depth cultivation of the pig gut microbiome towards novel bacterial diversity and tailored functional studies.</title>
        <authorList>
            <person name="Wylensek D."/>
            <person name="Hitch T.C.A."/>
            <person name="Clavel T."/>
        </authorList>
    </citation>
    <scope>NUCLEOTIDE SEQUENCE [LARGE SCALE GENOMIC DNA]</scope>
    <source>
        <strain evidence="1 2">Oil+RF-744-WCA-WT-11</strain>
    </source>
</reference>
<sequence>MNLVRFMSTRELYRFLDGETISGNTEWRREGYASSSKGICFFPADPKPETRLHYLSGVVSFQRVVEFAPCGDLPGIRMAKGRYRDPKSDLGFGSVIRMMEVDEVCMPKYNYRMLYPLRIGTINIKRIFNGDFVWEIDWMEPDEMKVLRGHTWDKRHTRKERMA</sequence>
<dbReference type="RefSeq" id="WP_154521936.1">
    <property type="nucleotide sequence ID" value="NZ_VULZ01000001.1"/>
</dbReference>
<accession>A0A6L5X089</accession>
<keyword evidence="2" id="KW-1185">Reference proteome</keyword>
<protein>
    <submittedName>
        <fullName evidence="1">Uncharacterized protein</fullName>
    </submittedName>
</protein>
<organism evidence="1 2">
    <name type="scientific">Porcincola intestinalis</name>
    <dbReference type="NCBI Taxonomy" id="2606632"/>
    <lineage>
        <taxon>Bacteria</taxon>
        <taxon>Bacillati</taxon>
        <taxon>Bacillota</taxon>
        <taxon>Clostridia</taxon>
        <taxon>Lachnospirales</taxon>
        <taxon>Lachnospiraceae</taxon>
        <taxon>Porcincola</taxon>
    </lineage>
</organism>